<keyword evidence="1" id="KW-1133">Transmembrane helix</keyword>
<reference evidence="2 3" key="1">
    <citation type="submission" date="2018-06" db="EMBL/GenBank/DDBJ databases">
        <title>Comparative genomics of Brasilonema spp. strains.</title>
        <authorList>
            <person name="Alvarenga D.O."/>
            <person name="Fiore M.F."/>
            <person name="Varani A.M."/>
        </authorList>
    </citation>
    <scope>NUCLEOTIDE SEQUENCE [LARGE SCALE GENOMIC DNA]</scope>
    <source>
        <strain evidence="2 3">CENA114</strain>
        <plasmid evidence="3">pboct1</plasmid>
    </source>
</reference>
<name>A0A856MQZ3_9CYAN</name>
<evidence type="ECO:0000313" key="3">
    <source>
        <dbReference type="Proteomes" id="UP000503129"/>
    </source>
</evidence>
<keyword evidence="1" id="KW-0472">Membrane</keyword>
<keyword evidence="3" id="KW-1185">Reference proteome</keyword>
<dbReference type="Proteomes" id="UP000503129">
    <property type="component" value="Plasmid pBOCT1"/>
</dbReference>
<protein>
    <submittedName>
        <fullName evidence="2">Uncharacterized protein</fullName>
    </submittedName>
</protein>
<dbReference type="EMBL" id="CP030119">
    <property type="protein sequence ID" value="QDL12570.1"/>
    <property type="molecule type" value="Genomic_DNA"/>
</dbReference>
<accession>A0A856MQZ3</accession>
<keyword evidence="1" id="KW-0812">Transmembrane</keyword>
<evidence type="ECO:0000256" key="1">
    <source>
        <dbReference type="SAM" id="Phobius"/>
    </source>
</evidence>
<proteinExistence type="predicted"/>
<gene>
    <name evidence="2" type="ORF">DP114_32910</name>
</gene>
<organism evidence="2 3">
    <name type="scientific">Brasilonema sennae CENA114</name>
    <dbReference type="NCBI Taxonomy" id="415709"/>
    <lineage>
        <taxon>Bacteria</taxon>
        <taxon>Bacillati</taxon>
        <taxon>Cyanobacteriota</taxon>
        <taxon>Cyanophyceae</taxon>
        <taxon>Nostocales</taxon>
        <taxon>Scytonemataceae</taxon>
        <taxon>Brasilonema</taxon>
        <taxon>Bromeliae group (in: Brasilonema)</taxon>
    </lineage>
</organism>
<dbReference type="AlphaFoldDB" id="A0A856MQZ3"/>
<keyword evidence="2" id="KW-0614">Plasmid</keyword>
<dbReference type="KEGG" id="bsen:DP114_32910"/>
<geneLocation type="plasmid" evidence="3">
    <name>pboct1</name>
</geneLocation>
<feature type="transmembrane region" description="Helical" evidence="1">
    <location>
        <begin position="6"/>
        <end position="24"/>
    </location>
</feature>
<sequence length="103" mass="11698">MWVRIIFWMTLLVWIADILQPGYLKFYDLHRAAGLFHQVKIPVNYITLPAANSTSIPTSTPTACPKAGNDFEAVLNAKNVGCWQDKLSNQTNTFRKKETRWGG</sequence>
<evidence type="ECO:0000313" key="2">
    <source>
        <dbReference type="EMBL" id="QDL12570.1"/>
    </source>
</evidence>